<evidence type="ECO:0000256" key="1">
    <source>
        <dbReference type="SAM" id="Phobius"/>
    </source>
</evidence>
<feature type="transmembrane region" description="Helical" evidence="1">
    <location>
        <begin position="30"/>
        <end position="53"/>
    </location>
</feature>
<keyword evidence="1" id="KW-0472">Membrane</keyword>
<protein>
    <submittedName>
        <fullName evidence="2">Uncharacterized protein</fullName>
    </submittedName>
</protein>
<name>A0A0A9FW60_ARUDO</name>
<keyword evidence="1" id="KW-1133">Transmembrane helix</keyword>
<sequence>MSPCAMSPLAHALPLGLTCLHFMTSHILNMAAYLLLTLLAFRLVLTTTLLLLLSC</sequence>
<keyword evidence="1" id="KW-0812">Transmembrane</keyword>
<proteinExistence type="predicted"/>
<reference evidence="2" key="2">
    <citation type="journal article" date="2015" name="Data Brief">
        <title>Shoot transcriptome of the giant reed, Arundo donax.</title>
        <authorList>
            <person name="Barrero R.A."/>
            <person name="Guerrero F.D."/>
            <person name="Moolhuijzen P."/>
            <person name="Goolsby J.A."/>
            <person name="Tidwell J."/>
            <person name="Bellgard S.E."/>
            <person name="Bellgard M.I."/>
        </authorList>
    </citation>
    <scope>NUCLEOTIDE SEQUENCE</scope>
    <source>
        <tissue evidence="2">Shoot tissue taken approximately 20 cm above the soil surface</tissue>
    </source>
</reference>
<accession>A0A0A9FW60</accession>
<organism evidence="2">
    <name type="scientific">Arundo donax</name>
    <name type="common">Giant reed</name>
    <name type="synonym">Donax arundinaceus</name>
    <dbReference type="NCBI Taxonomy" id="35708"/>
    <lineage>
        <taxon>Eukaryota</taxon>
        <taxon>Viridiplantae</taxon>
        <taxon>Streptophyta</taxon>
        <taxon>Embryophyta</taxon>
        <taxon>Tracheophyta</taxon>
        <taxon>Spermatophyta</taxon>
        <taxon>Magnoliopsida</taxon>
        <taxon>Liliopsida</taxon>
        <taxon>Poales</taxon>
        <taxon>Poaceae</taxon>
        <taxon>PACMAD clade</taxon>
        <taxon>Arundinoideae</taxon>
        <taxon>Arundineae</taxon>
        <taxon>Arundo</taxon>
    </lineage>
</organism>
<evidence type="ECO:0000313" key="2">
    <source>
        <dbReference type="EMBL" id="JAE17065.1"/>
    </source>
</evidence>
<reference evidence="2" key="1">
    <citation type="submission" date="2014-09" db="EMBL/GenBank/DDBJ databases">
        <authorList>
            <person name="Magalhaes I.L.F."/>
            <person name="Oliveira U."/>
            <person name="Santos F.R."/>
            <person name="Vidigal T.H.D.A."/>
            <person name="Brescovit A.D."/>
            <person name="Santos A.J."/>
        </authorList>
    </citation>
    <scope>NUCLEOTIDE SEQUENCE</scope>
    <source>
        <tissue evidence="2">Shoot tissue taken approximately 20 cm above the soil surface</tissue>
    </source>
</reference>
<dbReference type="EMBL" id="GBRH01180831">
    <property type="protein sequence ID" value="JAE17065.1"/>
    <property type="molecule type" value="Transcribed_RNA"/>
</dbReference>
<dbReference type="AlphaFoldDB" id="A0A0A9FW60"/>